<dbReference type="Gene3D" id="4.10.1080.10">
    <property type="entry name" value="TSP type-3 repeat"/>
    <property type="match status" value="1"/>
</dbReference>
<dbReference type="InterPro" id="IPR028974">
    <property type="entry name" value="TSP_type-3_rpt"/>
</dbReference>
<dbReference type="GO" id="GO:0005509">
    <property type="term" value="F:calcium ion binding"/>
    <property type="evidence" value="ECO:0007669"/>
    <property type="project" value="InterPro"/>
</dbReference>
<feature type="signal peptide" evidence="5">
    <location>
        <begin position="1"/>
        <end position="21"/>
    </location>
</feature>
<dbReference type="Proteomes" id="UP000176846">
    <property type="component" value="Unassembled WGS sequence"/>
</dbReference>
<evidence type="ECO:0000256" key="3">
    <source>
        <dbReference type="SAM" id="MobiDB-lite"/>
    </source>
</evidence>
<dbReference type="Pfam" id="PF02412">
    <property type="entry name" value="TSP_3"/>
    <property type="match status" value="2"/>
</dbReference>
<gene>
    <name evidence="6" type="ORF">A2936_05150</name>
</gene>
<dbReference type="GO" id="GO:0007155">
    <property type="term" value="P:cell adhesion"/>
    <property type="evidence" value="ECO:0007669"/>
    <property type="project" value="InterPro"/>
</dbReference>
<dbReference type="PROSITE" id="PS51234">
    <property type="entry name" value="TSP3"/>
    <property type="match status" value="1"/>
</dbReference>
<proteinExistence type="predicted"/>
<evidence type="ECO:0000313" key="7">
    <source>
        <dbReference type="Proteomes" id="UP000176846"/>
    </source>
</evidence>
<dbReference type="PANTHER" id="PTHR10199:SF100">
    <property type="entry name" value="THROMBOSPONDIN, ISOFORM A"/>
    <property type="match status" value="1"/>
</dbReference>
<dbReference type="EMBL" id="MGEK01000003">
    <property type="protein sequence ID" value="OGL83072.1"/>
    <property type="molecule type" value="Genomic_DNA"/>
</dbReference>
<evidence type="ECO:0000256" key="1">
    <source>
        <dbReference type="ARBA" id="ARBA00022729"/>
    </source>
</evidence>
<feature type="region of interest" description="Disordered" evidence="3">
    <location>
        <begin position="318"/>
        <end position="341"/>
    </location>
</feature>
<evidence type="ECO:0000256" key="2">
    <source>
        <dbReference type="ARBA" id="ARBA00022837"/>
    </source>
</evidence>
<dbReference type="SUPFAM" id="SSF103647">
    <property type="entry name" value="TSP type-3 repeat"/>
    <property type="match status" value="1"/>
</dbReference>
<feature type="compositionally biased region" description="Polar residues" evidence="3">
    <location>
        <begin position="294"/>
        <end position="304"/>
    </location>
</feature>
<keyword evidence="4" id="KW-0812">Transmembrane</keyword>
<feature type="region of interest" description="Disordered" evidence="3">
    <location>
        <begin position="294"/>
        <end position="313"/>
    </location>
</feature>
<keyword evidence="4" id="KW-0472">Membrane</keyword>
<evidence type="ECO:0000256" key="5">
    <source>
        <dbReference type="SAM" id="SignalP"/>
    </source>
</evidence>
<dbReference type="PANTHER" id="PTHR10199">
    <property type="entry name" value="THROMBOSPONDIN"/>
    <property type="match status" value="1"/>
</dbReference>
<reference evidence="6 7" key="1">
    <citation type="journal article" date="2016" name="Nat. Commun.">
        <title>Thousands of microbial genomes shed light on interconnected biogeochemical processes in an aquifer system.</title>
        <authorList>
            <person name="Anantharaman K."/>
            <person name="Brown C.T."/>
            <person name="Hug L.A."/>
            <person name="Sharon I."/>
            <person name="Castelle C.J."/>
            <person name="Probst A.J."/>
            <person name="Thomas B.C."/>
            <person name="Singh A."/>
            <person name="Wilkins M.J."/>
            <person name="Karaoz U."/>
            <person name="Brodie E.L."/>
            <person name="Williams K.H."/>
            <person name="Hubbard S.S."/>
            <person name="Banfield J.F."/>
        </authorList>
    </citation>
    <scope>NUCLEOTIDE SEQUENCE [LARGE SCALE GENOMIC DNA]</scope>
</reference>
<sequence>MKFRISLLLGIIIFSAATANAQVMTQDSIFNVINAYRYFKEVDNLSINVPTVVEVPFADEFIERFDFAVLDKTTNSFEPHFFRQERFVNQIPISVRANSGLSVADYLVDNNVNTYAEFDLSENEQGRVQIVLTSVYPITSSALTTLLDNYVALPSSVEIRATISGIERIVLANRRMDQQTIRFPQTTSNRWVVTFIYGQPLRVTELRLIQENAAETSSRTLRFLAQPGHTYRIYFDPDRQAAPPVGEAGNLAISEGVLQIAYVSPRNNPNYTIADMDKDGVSDLRDNCVSVANSDQEDINSNGRGDTCDDFDQDSIMNNKDNCPNLPNRDQRDTDDDGLGDVCDKEESRVTERYPWVPWIGIGFAALVLIVLFALTFRSSRSKTTQNHQ</sequence>
<evidence type="ECO:0000256" key="4">
    <source>
        <dbReference type="SAM" id="Phobius"/>
    </source>
</evidence>
<dbReference type="InterPro" id="IPR003367">
    <property type="entry name" value="Thrombospondin_3-like_rpt"/>
</dbReference>
<keyword evidence="1 5" id="KW-0732">Signal</keyword>
<protein>
    <submittedName>
        <fullName evidence="6">Uncharacterized protein</fullName>
    </submittedName>
</protein>
<organism evidence="6 7">
    <name type="scientific">Candidatus Uhrbacteria bacterium RIFCSPLOWO2_01_FULL_47_25</name>
    <dbReference type="NCBI Taxonomy" id="1802402"/>
    <lineage>
        <taxon>Bacteria</taxon>
        <taxon>Candidatus Uhriibacteriota</taxon>
    </lineage>
</organism>
<keyword evidence="4" id="KW-1133">Transmembrane helix</keyword>
<keyword evidence="2" id="KW-0106">Calcium</keyword>
<evidence type="ECO:0000313" key="6">
    <source>
        <dbReference type="EMBL" id="OGL83072.1"/>
    </source>
</evidence>
<feature type="transmembrane region" description="Helical" evidence="4">
    <location>
        <begin position="356"/>
        <end position="377"/>
    </location>
</feature>
<comment type="caution">
    <text evidence="6">The sequence shown here is derived from an EMBL/GenBank/DDBJ whole genome shotgun (WGS) entry which is preliminary data.</text>
</comment>
<name>A0A1F7UXP8_9BACT</name>
<dbReference type="InterPro" id="IPR017897">
    <property type="entry name" value="Thrombospondin_3_rpt"/>
</dbReference>
<feature type="chain" id="PRO_5009533149" evidence="5">
    <location>
        <begin position="22"/>
        <end position="389"/>
    </location>
</feature>
<dbReference type="AlphaFoldDB" id="A0A1F7UXP8"/>
<accession>A0A1F7UXP8</accession>